<feature type="non-terminal residue" evidence="1">
    <location>
        <position position="19"/>
    </location>
</feature>
<evidence type="ECO:0000313" key="1">
    <source>
        <dbReference type="EMBL" id="CAF4962241.1"/>
    </source>
</evidence>
<organism evidence="1 2">
    <name type="scientific">Rotaria magnacalcarata</name>
    <dbReference type="NCBI Taxonomy" id="392030"/>
    <lineage>
        <taxon>Eukaryota</taxon>
        <taxon>Metazoa</taxon>
        <taxon>Spiralia</taxon>
        <taxon>Gnathifera</taxon>
        <taxon>Rotifera</taxon>
        <taxon>Eurotatoria</taxon>
        <taxon>Bdelloidea</taxon>
        <taxon>Philodinida</taxon>
        <taxon>Philodinidae</taxon>
        <taxon>Rotaria</taxon>
    </lineage>
</organism>
<comment type="caution">
    <text evidence="1">The sequence shown here is derived from an EMBL/GenBank/DDBJ whole genome shotgun (WGS) entry which is preliminary data.</text>
</comment>
<sequence>MQIPQGMGYALLANLPAIT</sequence>
<accession>A0A8S3D209</accession>
<gene>
    <name evidence="1" type="ORF">GIL414_LOCUS54920</name>
</gene>
<evidence type="ECO:0000313" key="2">
    <source>
        <dbReference type="Proteomes" id="UP000681720"/>
    </source>
</evidence>
<reference evidence="1" key="1">
    <citation type="submission" date="2021-02" db="EMBL/GenBank/DDBJ databases">
        <authorList>
            <person name="Nowell W R."/>
        </authorList>
    </citation>
    <scope>NUCLEOTIDE SEQUENCE</scope>
</reference>
<dbReference type="EMBL" id="CAJOBJ010193717">
    <property type="protein sequence ID" value="CAF4962241.1"/>
    <property type="molecule type" value="Genomic_DNA"/>
</dbReference>
<dbReference type="AlphaFoldDB" id="A0A8S3D209"/>
<name>A0A8S3D209_9BILA</name>
<protein>
    <submittedName>
        <fullName evidence="1">Uncharacterized protein</fullName>
    </submittedName>
</protein>
<proteinExistence type="predicted"/>
<dbReference type="Proteomes" id="UP000681720">
    <property type="component" value="Unassembled WGS sequence"/>
</dbReference>